<protein>
    <submittedName>
        <fullName evidence="1">Uncharacterized protein</fullName>
    </submittedName>
</protein>
<evidence type="ECO:0000313" key="1">
    <source>
        <dbReference type="EMBL" id="CBL25693.1"/>
    </source>
</evidence>
<gene>
    <name evidence="1" type="ORF">RTO_10050</name>
</gene>
<dbReference type="HOGENOM" id="CLU_3430879_0_0_9"/>
<reference evidence="1 2" key="1">
    <citation type="submission" date="2010-03" db="EMBL/GenBank/DDBJ databases">
        <title>The genome sequence of Ruminococcus torques L2-14.</title>
        <authorList>
            <consortium name="metaHIT consortium -- http://www.metahit.eu/"/>
            <person name="Pajon A."/>
            <person name="Turner K."/>
            <person name="Parkhill J."/>
            <person name="Duncan S."/>
            <person name="Flint H."/>
        </authorList>
    </citation>
    <scope>NUCLEOTIDE SEQUENCE [LARGE SCALE GENOMIC DNA]</scope>
    <source>
        <strain evidence="1 2">L2-14</strain>
    </source>
</reference>
<name>D4M381_9FIRM</name>
<reference evidence="1 2" key="2">
    <citation type="submission" date="2010-03" db="EMBL/GenBank/DDBJ databases">
        <authorList>
            <person name="Pajon A."/>
        </authorList>
    </citation>
    <scope>NUCLEOTIDE SEQUENCE [LARGE SCALE GENOMIC DNA]</scope>
    <source>
        <strain evidence="1 2">L2-14</strain>
    </source>
</reference>
<organism evidence="1 2">
    <name type="scientific">[Ruminococcus] torques L2-14</name>
    <dbReference type="NCBI Taxonomy" id="657313"/>
    <lineage>
        <taxon>Bacteria</taxon>
        <taxon>Bacillati</taxon>
        <taxon>Bacillota</taxon>
        <taxon>Clostridia</taxon>
        <taxon>Lachnospirales</taxon>
        <taxon>Lachnospiraceae</taxon>
        <taxon>Mediterraneibacter</taxon>
    </lineage>
</organism>
<accession>D4M381</accession>
<proteinExistence type="predicted"/>
<evidence type="ECO:0000313" key="2">
    <source>
        <dbReference type="Proteomes" id="UP000008956"/>
    </source>
</evidence>
<dbReference type="Proteomes" id="UP000008956">
    <property type="component" value="Chromosome"/>
</dbReference>
<dbReference type="KEGG" id="rto:RTO_10050"/>
<sequence>MSKGLKEIHLTQMTKTAG</sequence>
<dbReference type="AlphaFoldDB" id="D4M381"/>
<dbReference type="EMBL" id="FP929055">
    <property type="protein sequence ID" value="CBL25693.1"/>
    <property type="molecule type" value="Genomic_DNA"/>
</dbReference>